<reference evidence="2 3" key="1">
    <citation type="submission" date="2017-11" db="EMBL/GenBank/DDBJ databases">
        <title>De-novo sequencing of pomegranate (Punica granatum L.) genome.</title>
        <authorList>
            <person name="Akparov Z."/>
            <person name="Amiraslanov A."/>
            <person name="Hajiyeva S."/>
            <person name="Abbasov M."/>
            <person name="Kaur K."/>
            <person name="Hamwieh A."/>
            <person name="Solovyev V."/>
            <person name="Salamov A."/>
            <person name="Braich B."/>
            <person name="Kosarev P."/>
            <person name="Mahmoud A."/>
            <person name="Hajiyev E."/>
            <person name="Babayeva S."/>
            <person name="Izzatullayeva V."/>
            <person name="Mammadov A."/>
            <person name="Mammadov A."/>
            <person name="Sharifova S."/>
            <person name="Ojaghi J."/>
            <person name="Eynullazada K."/>
            <person name="Bayramov B."/>
            <person name="Abdulazimova A."/>
            <person name="Shahmuradov I."/>
        </authorList>
    </citation>
    <scope>NUCLEOTIDE SEQUENCE [LARGE SCALE GENOMIC DNA]</scope>
    <source>
        <strain evidence="3">cv. AG2017</strain>
        <tissue evidence="2">Leaf</tissue>
    </source>
</reference>
<evidence type="ECO:0000313" key="2">
    <source>
        <dbReference type="EMBL" id="PKI69011.1"/>
    </source>
</evidence>
<proteinExistence type="predicted"/>
<feature type="domain" description="Reverse transcriptase" evidence="1">
    <location>
        <begin position="410"/>
        <end position="484"/>
    </location>
</feature>
<gene>
    <name evidence="2" type="ORF">CRG98_010589</name>
</gene>
<dbReference type="InterPro" id="IPR043128">
    <property type="entry name" value="Rev_trsase/Diguanyl_cyclase"/>
</dbReference>
<keyword evidence="3" id="KW-1185">Reference proteome</keyword>
<dbReference type="SUPFAM" id="SSF53098">
    <property type="entry name" value="Ribonuclease H-like"/>
    <property type="match status" value="1"/>
</dbReference>
<dbReference type="InterPro" id="IPR012337">
    <property type="entry name" value="RNaseH-like_sf"/>
</dbReference>
<dbReference type="Gene3D" id="1.10.340.70">
    <property type="match status" value="1"/>
</dbReference>
<dbReference type="PANTHER" id="PTHR48475:SF1">
    <property type="entry name" value="RNASE H TYPE-1 DOMAIN-CONTAINING PROTEIN"/>
    <property type="match status" value="1"/>
</dbReference>
<evidence type="ECO:0000259" key="1">
    <source>
        <dbReference type="Pfam" id="PF00078"/>
    </source>
</evidence>
<sequence>MAKSPAHISLLALLLNSETHREALLRVLMAAQIPKETAPERIEETISSIFSNNISFSDDELPSEGWAHSRALHIVCKCNNFIIGRVMIDNGSALNVCPVSTLKHMNVNFNRIRPSKTAVRAFDGSRRELVALETVDSCGWRRSFIPTPKDQINHRRSTHHGQGFCCATITSPAPDSKHMVRGSVAPSRLKNTRTGGDSVFTLLTLPVTRLLRLAGARSFTVSPHAMGRSIGDSDSEPVDLPNTCVVTEETTPRAYICLAQENEELNNWTSVPRYSAVIADVLHSNLSFRRVDSYPSEELLEESRPIYFGEGLDEDGREIIKQINARFLKVCNYSEWVANIVPVEKNDGRVRVCVDYRDLNKASPKDNFPLPHIDVLVVNTTRHTLFSFMDGFSEYNQIRMAEEDKIKTTNAGGTYQRAMVTLFHDMMHKEIEVYVDDMIAKSKERDDHLVNLKRLFDRLKKYKLRLNPTKCTFGAKSGKLLGFVVSERGIEIDPDKVKAIRELRPPSTTREVLGFLGRLNYIARFIANLTDKCQLLFRLLRKNAAIEWDEECQKAFNTIKAYLAQPPVLVPPTPDRPLILYLTVRRQSLGFKGQAIADHLAEFPIKDDTPINSDFPDEGILRVHEEEDKPAWKMYFDGAVNSTGSGIGTVLISPDGRYYPIAAKVDFPCTNNVAEYEACILSLQAAINFKKTKDEKLVPYHEYLEELAENFEKISFTYTLRIKNQFADALATLASMVSITKENLIEPLEIEIAKGPVHCDAIEATNEQPWYEDIKHFLQTGQYPTFANRRDRKTLRRLAAHYFLSGETLYHRSFDATLLRCIDENEAQRLMGEIHEGSCGPRMSGLMFAKKLMHLGYFWSTMKADCVKHIKHCHLCQEVFSGRAIILSDMDGTENALPVNIDALKKYYP</sequence>
<dbReference type="SUPFAM" id="SSF56672">
    <property type="entry name" value="DNA/RNA polymerases"/>
    <property type="match status" value="1"/>
</dbReference>
<dbReference type="GO" id="GO:0003676">
    <property type="term" value="F:nucleic acid binding"/>
    <property type="evidence" value="ECO:0007669"/>
    <property type="project" value="InterPro"/>
</dbReference>
<evidence type="ECO:0000313" key="3">
    <source>
        <dbReference type="Proteomes" id="UP000233551"/>
    </source>
</evidence>
<dbReference type="Pfam" id="PF00078">
    <property type="entry name" value="RVT_1"/>
    <property type="match status" value="1"/>
</dbReference>
<dbReference type="InterPro" id="IPR036397">
    <property type="entry name" value="RNaseH_sf"/>
</dbReference>
<dbReference type="Proteomes" id="UP000233551">
    <property type="component" value="Unassembled WGS sequence"/>
</dbReference>
<dbReference type="AlphaFoldDB" id="A0A2I0KKI9"/>
<comment type="caution">
    <text evidence="2">The sequence shown here is derived from an EMBL/GenBank/DDBJ whole genome shotgun (WGS) entry which is preliminary data.</text>
</comment>
<dbReference type="CDD" id="cd01647">
    <property type="entry name" value="RT_LTR"/>
    <property type="match status" value="1"/>
</dbReference>
<dbReference type="CDD" id="cd09279">
    <property type="entry name" value="RNase_HI_like"/>
    <property type="match status" value="1"/>
</dbReference>
<dbReference type="Gene3D" id="3.30.70.270">
    <property type="match status" value="2"/>
</dbReference>
<dbReference type="InterPro" id="IPR043502">
    <property type="entry name" value="DNA/RNA_pol_sf"/>
</dbReference>
<dbReference type="FunFam" id="3.30.70.270:FF:000063">
    <property type="entry name" value="Zinc knuckle domaincontaining protein"/>
    <property type="match status" value="1"/>
</dbReference>
<dbReference type="EMBL" id="PGOL01000524">
    <property type="protein sequence ID" value="PKI69011.1"/>
    <property type="molecule type" value="Genomic_DNA"/>
</dbReference>
<name>A0A2I0KKI9_PUNGR</name>
<protein>
    <recommendedName>
        <fullName evidence="1">Reverse transcriptase domain-containing protein</fullName>
    </recommendedName>
</protein>
<accession>A0A2I0KKI9</accession>
<dbReference type="InterPro" id="IPR000477">
    <property type="entry name" value="RT_dom"/>
</dbReference>
<organism evidence="2 3">
    <name type="scientific">Punica granatum</name>
    <name type="common">Pomegranate</name>
    <dbReference type="NCBI Taxonomy" id="22663"/>
    <lineage>
        <taxon>Eukaryota</taxon>
        <taxon>Viridiplantae</taxon>
        <taxon>Streptophyta</taxon>
        <taxon>Embryophyta</taxon>
        <taxon>Tracheophyta</taxon>
        <taxon>Spermatophyta</taxon>
        <taxon>Magnoliopsida</taxon>
        <taxon>eudicotyledons</taxon>
        <taxon>Gunneridae</taxon>
        <taxon>Pentapetalae</taxon>
        <taxon>rosids</taxon>
        <taxon>malvids</taxon>
        <taxon>Myrtales</taxon>
        <taxon>Lythraceae</taxon>
        <taxon>Punica</taxon>
    </lineage>
</organism>
<dbReference type="PANTHER" id="PTHR48475">
    <property type="entry name" value="RIBONUCLEASE H"/>
    <property type="match status" value="1"/>
</dbReference>
<dbReference type="Gene3D" id="3.30.420.10">
    <property type="entry name" value="Ribonuclease H-like superfamily/Ribonuclease H"/>
    <property type="match status" value="2"/>
</dbReference>
<dbReference type="STRING" id="22663.A0A2I0KKI9"/>